<feature type="domain" description="HTH araC/xylS-type" evidence="4">
    <location>
        <begin position="126"/>
        <end position="223"/>
    </location>
</feature>
<gene>
    <name evidence="5" type="ORF">D8S82_07915</name>
</gene>
<dbReference type="AlphaFoldDB" id="A0A544W4Y2"/>
<evidence type="ECO:0000313" key="6">
    <source>
        <dbReference type="Proteomes" id="UP000315759"/>
    </source>
</evidence>
<dbReference type="Proteomes" id="UP000315759">
    <property type="component" value="Unassembled WGS sequence"/>
</dbReference>
<protein>
    <submittedName>
        <fullName evidence="5">Helix-turn-helix transcriptional regulator</fullName>
    </submittedName>
</protein>
<accession>A0A544W4Y2</accession>
<dbReference type="Gene3D" id="1.10.10.60">
    <property type="entry name" value="Homeodomain-like"/>
    <property type="match status" value="1"/>
</dbReference>
<dbReference type="InterPro" id="IPR050204">
    <property type="entry name" value="AraC_XylS_family_regulators"/>
</dbReference>
<keyword evidence="1" id="KW-0805">Transcription regulation</keyword>
<dbReference type="InterPro" id="IPR046532">
    <property type="entry name" value="DUF6597"/>
</dbReference>
<keyword evidence="2" id="KW-0238">DNA-binding</keyword>
<organism evidence="5 6">
    <name type="scientific">Mycolicibacterium hodleri</name>
    <dbReference type="NCBI Taxonomy" id="49897"/>
    <lineage>
        <taxon>Bacteria</taxon>
        <taxon>Bacillati</taxon>
        <taxon>Actinomycetota</taxon>
        <taxon>Actinomycetes</taxon>
        <taxon>Mycobacteriales</taxon>
        <taxon>Mycobacteriaceae</taxon>
        <taxon>Mycolicibacterium</taxon>
    </lineage>
</organism>
<proteinExistence type="predicted"/>
<evidence type="ECO:0000313" key="5">
    <source>
        <dbReference type="EMBL" id="TQR87294.1"/>
    </source>
</evidence>
<evidence type="ECO:0000256" key="2">
    <source>
        <dbReference type="ARBA" id="ARBA00023125"/>
    </source>
</evidence>
<dbReference type="EMBL" id="VIFX01000007">
    <property type="protein sequence ID" value="TQR87294.1"/>
    <property type="molecule type" value="Genomic_DNA"/>
</dbReference>
<dbReference type="PANTHER" id="PTHR46796:SF15">
    <property type="entry name" value="BLL1074 PROTEIN"/>
    <property type="match status" value="1"/>
</dbReference>
<dbReference type="InterPro" id="IPR018060">
    <property type="entry name" value="HTH_AraC"/>
</dbReference>
<dbReference type="RefSeq" id="WP_142551536.1">
    <property type="nucleotide sequence ID" value="NZ_VIFX01000007.1"/>
</dbReference>
<dbReference type="Pfam" id="PF20240">
    <property type="entry name" value="DUF6597"/>
    <property type="match status" value="1"/>
</dbReference>
<evidence type="ECO:0000256" key="1">
    <source>
        <dbReference type="ARBA" id="ARBA00023015"/>
    </source>
</evidence>
<evidence type="ECO:0000256" key="3">
    <source>
        <dbReference type="ARBA" id="ARBA00023163"/>
    </source>
</evidence>
<dbReference type="PANTHER" id="PTHR46796">
    <property type="entry name" value="HTH-TYPE TRANSCRIPTIONAL ACTIVATOR RHAS-RELATED"/>
    <property type="match status" value="1"/>
</dbReference>
<keyword evidence="3" id="KW-0804">Transcription</keyword>
<dbReference type="PROSITE" id="PS01124">
    <property type="entry name" value="HTH_ARAC_FAMILY_2"/>
    <property type="match status" value="1"/>
</dbReference>
<name>A0A544W4Y2_9MYCO</name>
<evidence type="ECO:0000259" key="4">
    <source>
        <dbReference type="PROSITE" id="PS01124"/>
    </source>
</evidence>
<reference evidence="5 6" key="1">
    <citation type="submission" date="2018-10" db="EMBL/GenBank/DDBJ databases">
        <title>Draft genome of Mycobacterium hodleri strain B.</title>
        <authorList>
            <person name="Amande T.J."/>
            <person name="Mcgenity T.J."/>
        </authorList>
    </citation>
    <scope>NUCLEOTIDE SEQUENCE [LARGE SCALE GENOMIC DNA]</scope>
    <source>
        <strain evidence="5 6">B</strain>
    </source>
</reference>
<dbReference type="SMART" id="SM00342">
    <property type="entry name" value="HTH_ARAC"/>
    <property type="match status" value="1"/>
</dbReference>
<comment type="caution">
    <text evidence="5">The sequence shown here is derived from an EMBL/GenBank/DDBJ whole genome shotgun (WGS) entry which is preliminary data.</text>
</comment>
<dbReference type="GO" id="GO:0043565">
    <property type="term" value="F:sequence-specific DNA binding"/>
    <property type="evidence" value="ECO:0007669"/>
    <property type="project" value="InterPro"/>
</dbReference>
<dbReference type="Pfam" id="PF12833">
    <property type="entry name" value="HTH_18"/>
    <property type="match status" value="1"/>
</dbReference>
<sequence length="225" mass="24155">MGYRETAPPTCFHDLVETAWTADGGVDAVRILPDGCMDLIVVDGRVVIAGPDTSALITSRGPQTLTGLRFRPGVLPRLLGVPAARLVGQRVPLDDVRPVRNQTSLAAVAAELSSRREQTETAPWSLAALQYVTTTLATGAPVEQVARETGWSSRTLQRQCQAVYGYGPAMLRRILRFRRATVLLQAGRSPADVAAAAGYADQPHLHREVRAFAGTTVTTLATGER</sequence>
<dbReference type="GO" id="GO:0003700">
    <property type="term" value="F:DNA-binding transcription factor activity"/>
    <property type="evidence" value="ECO:0007669"/>
    <property type="project" value="InterPro"/>
</dbReference>
<keyword evidence="6" id="KW-1185">Reference proteome</keyword>